<dbReference type="Proteomes" id="UP001299220">
    <property type="component" value="Unassembled WGS sequence"/>
</dbReference>
<gene>
    <name evidence="1" type="ORF">JQM67_04495</name>
</gene>
<name>A0ABS9CLC7_9FIRM</name>
<dbReference type="EMBL" id="JAFBIT010000001">
    <property type="protein sequence ID" value="MCF2651854.1"/>
    <property type="molecule type" value="Genomic_DNA"/>
</dbReference>
<comment type="caution">
    <text evidence="1">The sequence shown here is derived from an EMBL/GenBank/DDBJ whole genome shotgun (WGS) entry which is preliminary data.</text>
</comment>
<evidence type="ECO:0000313" key="1">
    <source>
        <dbReference type="EMBL" id="MCF2651854.1"/>
    </source>
</evidence>
<dbReference type="RefSeq" id="WP_235322863.1">
    <property type="nucleotide sequence ID" value="NZ_JAFBIT010000001.1"/>
</dbReference>
<proteinExistence type="predicted"/>
<evidence type="ECO:0000313" key="2">
    <source>
        <dbReference type="Proteomes" id="UP001299220"/>
    </source>
</evidence>
<keyword evidence="2" id="KW-1185">Reference proteome</keyword>
<reference evidence="1 2" key="1">
    <citation type="submission" date="2020-12" db="EMBL/GenBank/DDBJ databases">
        <title>Whole genome sequences of gut porcine anaerobes.</title>
        <authorList>
            <person name="Kubasova T."/>
            <person name="Jahodarova E."/>
            <person name="Rychlik I."/>
        </authorList>
    </citation>
    <scope>NUCLEOTIDE SEQUENCE [LARGE SCALE GENOMIC DNA]</scope>
    <source>
        <strain evidence="1 2">An867</strain>
    </source>
</reference>
<sequence>MEAKRNGLFSYEQKEKFIGSVKAGKQKRSEILEKGMTLKEAFYYGYLDVSRAPLQGIKQFVDNTVNARNGCIEEILKFCENTLFSAPNENEFDKAHKELCARIKEFYEQKGYDSFTVGKAQKWVNMALKYACIYDNKDAERLQGIFQFCHVPIDRYVANPIVNELRVDLPGYNGFKMPKRVPFDAEKCNYSWSKIDDYSDYLACQKSIREVLRKKSPAQCALEWEFIEWLCEKNNR</sequence>
<accession>A0ABS9CLC7</accession>
<protein>
    <submittedName>
        <fullName evidence="1">Uncharacterized protein</fullName>
    </submittedName>
</protein>
<organism evidence="1 2">
    <name type="scientific">Anaeromassilibacillus senegalensis</name>
    <dbReference type="NCBI Taxonomy" id="1673717"/>
    <lineage>
        <taxon>Bacteria</taxon>
        <taxon>Bacillati</taxon>
        <taxon>Bacillota</taxon>
        <taxon>Clostridia</taxon>
        <taxon>Eubacteriales</taxon>
        <taxon>Acutalibacteraceae</taxon>
        <taxon>Anaeromassilibacillus</taxon>
    </lineage>
</organism>